<dbReference type="GO" id="GO:0006289">
    <property type="term" value="P:nucleotide-excision repair"/>
    <property type="evidence" value="ECO:0007669"/>
    <property type="project" value="InterPro"/>
</dbReference>
<dbReference type="InterPro" id="IPR004807">
    <property type="entry name" value="UvrB"/>
</dbReference>
<keyword evidence="12" id="KW-0742">SOS response</keyword>
<evidence type="ECO:0000259" key="14">
    <source>
        <dbReference type="PROSITE" id="PS51192"/>
    </source>
</evidence>
<comment type="subunit">
    <text evidence="10 12">Forms a heterotetramer with UvrA during the search for lesions. Interacts with UvrC in an incision complex.</text>
</comment>
<keyword evidence="8 12" id="KW-0267">Excision nuclease</keyword>
<dbReference type="Gene3D" id="4.10.860.10">
    <property type="entry name" value="UVR domain"/>
    <property type="match status" value="1"/>
</dbReference>
<dbReference type="Pfam" id="PF12344">
    <property type="entry name" value="UvrB"/>
    <property type="match status" value="1"/>
</dbReference>
<reference evidence="16 17" key="1">
    <citation type="journal article" date="2016" name="Nat. Commun.">
        <title>Thousands of microbial genomes shed light on interconnected biogeochemical processes in an aquifer system.</title>
        <authorList>
            <person name="Anantharaman K."/>
            <person name="Brown C.T."/>
            <person name="Hug L.A."/>
            <person name="Sharon I."/>
            <person name="Castelle C.J."/>
            <person name="Probst A.J."/>
            <person name="Thomas B.C."/>
            <person name="Singh A."/>
            <person name="Wilkins M.J."/>
            <person name="Karaoz U."/>
            <person name="Brodie E.L."/>
            <person name="Williams K.H."/>
            <person name="Hubbard S.S."/>
            <person name="Banfield J.F."/>
        </authorList>
    </citation>
    <scope>NUCLEOTIDE SEQUENCE [LARGE SCALE GENOMIC DNA]</scope>
</reference>
<dbReference type="SUPFAM" id="SSF46600">
    <property type="entry name" value="C-terminal UvrC-binding domain of UvrB"/>
    <property type="match status" value="1"/>
</dbReference>
<evidence type="ECO:0000313" key="16">
    <source>
        <dbReference type="EMBL" id="OGM63148.1"/>
    </source>
</evidence>
<dbReference type="InterPro" id="IPR041471">
    <property type="entry name" value="UvrB_inter"/>
</dbReference>
<evidence type="ECO:0000256" key="9">
    <source>
        <dbReference type="ARBA" id="ARBA00023204"/>
    </source>
</evidence>
<dbReference type="SMART" id="SM00487">
    <property type="entry name" value="DEXDc"/>
    <property type="match status" value="1"/>
</dbReference>
<evidence type="ECO:0000256" key="1">
    <source>
        <dbReference type="ARBA" id="ARBA00004496"/>
    </source>
</evidence>
<dbReference type="PROSITE" id="PS51194">
    <property type="entry name" value="HELICASE_CTER"/>
    <property type="match status" value="1"/>
</dbReference>
<dbReference type="InterPro" id="IPR001650">
    <property type="entry name" value="Helicase_C-like"/>
</dbReference>
<comment type="similarity">
    <text evidence="2 12">Belongs to the UvrB family.</text>
</comment>
<dbReference type="GO" id="GO:0003677">
    <property type="term" value="F:DNA binding"/>
    <property type="evidence" value="ECO:0007669"/>
    <property type="project" value="InterPro"/>
</dbReference>
<feature type="domain" description="UVR" evidence="13">
    <location>
        <begin position="636"/>
        <end position="669"/>
    </location>
</feature>
<feature type="domain" description="Helicase ATP-binding" evidence="14">
    <location>
        <begin position="25"/>
        <end position="152"/>
    </location>
</feature>
<evidence type="ECO:0000256" key="5">
    <source>
        <dbReference type="ARBA" id="ARBA00022763"/>
    </source>
</evidence>
<dbReference type="AlphaFoldDB" id="A0A1F8BIM3"/>
<dbReference type="GO" id="GO:0009432">
    <property type="term" value="P:SOS response"/>
    <property type="evidence" value="ECO:0007669"/>
    <property type="project" value="UniProtKB-KW"/>
</dbReference>
<accession>A0A1F8BIM3</accession>
<proteinExistence type="inferred from homology"/>
<keyword evidence="9 12" id="KW-0234">DNA repair</keyword>
<dbReference type="GO" id="GO:0005737">
    <property type="term" value="C:cytoplasm"/>
    <property type="evidence" value="ECO:0007669"/>
    <property type="project" value="UniProtKB-SubCell"/>
</dbReference>
<evidence type="ECO:0000259" key="13">
    <source>
        <dbReference type="PROSITE" id="PS50151"/>
    </source>
</evidence>
<dbReference type="PANTHER" id="PTHR24029:SF0">
    <property type="entry name" value="UVRABC SYSTEM PROTEIN B"/>
    <property type="match status" value="1"/>
</dbReference>
<keyword evidence="5 12" id="KW-0227">DNA damage</keyword>
<dbReference type="SUPFAM" id="SSF52540">
    <property type="entry name" value="P-loop containing nucleoside triphosphate hydrolases"/>
    <property type="match status" value="2"/>
</dbReference>
<dbReference type="InterPro" id="IPR027417">
    <property type="entry name" value="P-loop_NTPase"/>
</dbReference>
<dbReference type="EMBL" id="MGHF01000020">
    <property type="protein sequence ID" value="OGM63148.1"/>
    <property type="molecule type" value="Genomic_DNA"/>
</dbReference>
<organism evidence="16 17">
    <name type="scientific">Candidatus Woesebacteria bacterium RIFCSPLOWO2_01_FULL_39_21</name>
    <dbReference type="NCBI Taxonomy" id="1802519"/>
    <lineage>
        <taxon>Bacteria</taxon>
        <taxon>Candidatus Woeseibacteriota</taxon>
    </lineage>
</organism>
<dbReference type="PANTHER" id="PTHR24029">
    <property type="entry name" value="UVRABC SYSTEM PROTEIN B"/>
    <property type="match status" value="1"/>
</dbReference>
<dbReference type="GO" id="GO:0004518">
    <property type="term" value="F:nuclease activity"/>
    <property type="evidence" value="ECO:0007669"/>
    <property type="project" value="UniProtKB-KW"/>
</dbReference>
<evidence type="ECO:0000256" key="6">
    <source>
        <dbReference type="ARBA" id="ARBA00022769"/>
    </source>
</evidence>
<sequence length="669" mass="76845">MGKFKLVSSFGLTGDQSQAVEKITKWIKDGNKYQVLLGVTGSGKTFSVASSIYRLQLPTLIISHNKTLAAQLYQEMRDFFPENAVSFFVSYYDYYQPEAYIPSTDTYIEKDASINELIDKLRLQTTTNILSRKDTIVVASVSCIYNIGSPKDYGKFTLETKIGSNLARNEVVNRLVELQYVRSDFGFHRGTFRVFGDTIDVYPSYQDISLRIEIEEEKVSKITTFDPISGKLITNLMSFVLYPGKHFLSQVFRQNNIFEIIRQDLDKRTTELKNEGKEFEARRLTQKVNYDLEMIKEVGYVKGIENYSRYFDGRQPGEAPHSLLDYFKQAYGKNWMVVVDESHITFPQIRGMYTGDLSRKKVLVDYGFRLPASFDNRPLTFTEFMKRVPNFLAVSATPGDWELSMSKGFVAEQLVRPTGIVDPMIDVRQVTTQVLDILKEVKNLRLKGQRALITTLTKRTAEDLSEFLKKEGLKVNYLHSDVKTLERSDILDELRSGKYDCLVGINLLREGLDLPEVTLVAILDADKEGFLRSEVSLIQTMGRASRHPEGRVILYAQNVTNSMKKAIDEVERRRNYQLKWNEKNNIVPKAIVKPIRDRVIERQEGEFSELFETKKTQVSKILDKLDIKSLTPMDAKKIAKKLKTEMRIAADNLDFELAATIRDKVRELE</sequence>
<evidence type="ECO:0000256" key="8">
    <source>
        <dbReference type="ARBA" id="ARBA00022881"/>
    </source>
</evidence>
<dbReference type="CDD" id="cd17916">
    <property type="entry name" value="DEXHc_UvrB"/>
    <property type="match status" value="1"/>
</dbReference>
<gene>
    <name evidence="16" type="ORF">A2961_01250</name>
</gene>
<dbReference type="GO" id="GO:0016887">
    <property type="term" value="F:ATP hydrolysis activity"/>
    <property type="evidence" value="ECO:0007669"/>
    <property type="project" value="InterPro"/>
</dbReference>
<keyword evidence="4" id="KW-0547">Nucleotide-binding</keyword>
<dbReference type="PROSITE" id="PS51192">
    <property type="entry name" value="HELICASE_ATP_BIND_1"/>
    <property type="match status" value="1"/>
</dbReference>
<comment type="subcellular location">
    <subcellularLocation>
        <location evidence="1 12">Cytoplasm</location>
    </subcellularLocation>
</comment>
<evidence type="ECO:0000256" key="2">
    <source>
        <dbReference type="ARBA" id="ARBA00008533"/>
    </source>
</evidence>
<comment type="caution">
    <text evidence="16">The sequence shown here is derived from an EMBL/GenBank/DDBJ whole genome shotgun (WGS) entry which is preliminary data.</text>
</comment>
<evidence type="ECO:0000256" key="11">
    <source>
        <dbReference type="ARBA" id="ARBA00029504"/>
    </source>
</evidence>
<dbReference type="Gene3D" id="3.40.50.300">
    <property type="entry name" value="P-loop containing nucleotide triphosphate hydrolases"/>
    <property type="match status" value="3"/>
</dbReference>
<name>A0A1F8BIM3_9BACT</name>
<dbReference type="SMART" id="SM00490">
    <property type="entry name" value="HELICc"/>
    <property type="match status" value="1"/>
</dbReference>
<dbReference type="NCBIfam" id="TIGR00631">
    <property type="entry name" value="uvrb"/>
    <property type="match status" value="1"/>
</dbReference>
<dbReference type="InterPro" id="IPR001943">
    <property type="entry name" value="UVR_dom"/>
</dbReference>
<dbReference type="Pfam" id="PF00271">
    <property type="entry name" value="Helicase_C"/>
    <property type="match status" value="1"/>
</dbReference>
<dbReference type="Pfam" id="PF04851">
    <property type="entry name" value="ResIII"/>
    <property type="match status" value="1"/>
</dbReference>
<keyword evidence="7" id="KW-0067">ATP-binding</keyword>
<dbReference type="STRING" id="1802519.A2961_01250"/>
<dbReference type="Pfam" id="PF17757">
    <property type="entry name" value="UvrB_inter"/>
    <property type="match status" value="1"/>
</dbReference>
<evidence type="ECO:0000256" key="3">
    <source>
        <dbReference type="ARBA" id="ARBA00022490"/>
    </source>
</evidence>
<dbReference type="Proteomes" id="UP000177082">
    <property type="component" value="Unassembled WGS sequence"/>
</dbReference>
<evidence type="ECO:0000256" key="12">
    <source>
        <dbReference type="RuleBase" id="RU003587"/>
    </source>
</evidence>
<dbReference type="InterPro" id="IPR006935">
    <property type="entry name" value="Helicase/UvrB_N"/>
</dbReference>
<evidence type="ECO:0000259" key="15">
    <source>
        <dbReference type="PROSITE" id="PS51194"/>
    </source>
</evidence>
<evidence type="ECO:0000256" key="4">
    <source>
        <dbReference type="ARBA" id="ARBA00022741"/>
    </source>
</evidence>
<keyword evidence="6 12" id="KW-0228">DNA excision</keyword>
<dbReference type="PROSITE" id="PS50151">
    <property type="entry name" value="UVR"/>
    <property type="match status" value="1"/>
</dbReference>
<dbReference type="GO" id="GO:0009380">
    <property type="term" value="C:excinuclease repair complex"/>
    <property type="evidence" value="ECO:0007669"/>
    <property type="project" value="InterPro"/>
</dbReference>
<evidence type="ECO:0000256" key="10">
    <source>
        <dbReference type="ARBA" id="ARBA00026033"/>
    </source>
</evidence>
<dbReference type="InterPro" id="IPR024759">
    <property type="entry name" value="UvrB_YAD/RRR_dom"/>
</dbReference>
<evidence type="ECO:0000313" key="17">
    <source>
        <dbReference type="Proteomes" id="UP000177082"/>
    </source>
</evidence>
<feature type="domain" description="Helicase C-terminal" evidence="15">
    <location>
        <begin position="433"/>
        <end position="586"/>
    </location>
</feature>
<keyword evidence="3" id="KW-0963">Cytoplasm</keyword>
<dbReference type="InterPro" id="IPR036876">
    <property type="entry name" value="UVR_dom_sf"/>
</dbReference>
<evidence type="ECO:0000256" key="7">
    <source>
        <dbReference type="ARBA" id="ARBA00022840"/>
    </source>
</evidence>
<dbReference type="Pfam" id="PF02151">
    <property type="entry name" value="UVR"/>
    <property type="match status" value="1"/>
</dbReference>
<dbReference type="GO" id="GO:0005524">
    <property type="term" value="F:ATP binding"/>
    <property type="evidence" value="ECO:0007669"/>
    <property type="project" value="UniProtKB-KW"/>
</dbReference>
<dbReference type="NCBIfam" id="NF003673">
    <property type="entry name" value="PRK05298.1"/>
    <property type="match status" value="1"/>
</dbReference>
<protein>
    <recommendedName>
        <fullName evidence="11 12">UvrABC system protein B</fullName>
    </recommendedName>
</protein>
<dbReference type="InterPro" id="IPR014001">
    <property type="entry name" value="Helicase_ATP-bd"/>
</dbReference>